<name>A0A5D2B5T7_GOSDA</name>
<reference evidence="1 2" key="1">
    <citation type="submission" date="2019-06" db="EMBL/GenBank/DDBJ databases">
        <title>WGS assembly of Gossypium darwinii.</title>
        <authorList>
            <person name="Chen Z.J."/>
            <person name="Sreedasyam A."/>
            <person name="Ando A."/>
            <person name="Song Q."/>
            <person name="De L."/>
            <person name="Hulse-Kemp A."/>
            <person name="Ding M."/>
            <person name="Ye W."/>
            <person name="Kirkbride R."/>
            <person name="Jenkins J."/>
            <person name="Plott C."/>
            <person name="Lovell J."/>
            <person name="Lin Y.-M."/>
            <person name="Vaughn R."/>
            <person name="Liu B."/>
            <person name="Li W."/>
            <person name="Simpson S."/>
            <person name="Scheffler B."/>
            <person name="Saski C."/>
            <person name="Grover C."/>
            <person name="Hu G."/>
            <person name="Conover J."/>
            <person name="Carlson J."/>
            <person name="Shu S."/>
            <person name="Boston L."/>
            <person name="Williams M."/>
            <person name="Peterson D."/>
            <person name="Mcgee K."/>
            <person name="Jones D."/>
            <person name="Wendel J."/>
            <person name="Stelly D."/>
            <person name="Grimwood J."/>
            <person name="Schmutz J."/>
        </authorList>
    </citation>
    <scope>NUCLEOTIDE SEQUENCE [LARGE SCALE GENOMIC DNA]</scope>
    <source>
        <strain evidence="1">1808015.09</strain>
    </source>
</reference>
<accession>A0A5D2B5T7</accession>
<proteinExistence type="predicted"/>
<sequence>MLLNQQLQASKVLCGSTSKRLKSDNLLDVLQENRVKMEFFFLFSTNNFQCNLYNTSFLSLHHKLLD</sequence>
<dbReference type="EMBL" id="CM017710">
    <property type="protein sequence ID" value="TYG51705.1"/>
    <property type="molecule type" value="Genomic_DNA"/>
</dbReference>
<keyword evidence="2" id="KW-1185">Reference proteome</keyword>
<protein>
    <submittedName>
        <fullName evidence="1">Uncharacterized protein</fullName>
    </submittedName>
</protein>
<organism evidence="1 2">
    <name type="scientific">Gossypium darwinii</name>
    <name type="common">Darwin's cotton</name>
    <name type="synonym">Gossypium barbadense var. darwinii</name>
    <dbReference type="NCBI Taxonomy" id="34276"/>
    <lineage>
        <taxon>Eukaryota</taxon>
        <taxon>Viridiplantae</taxon>
        <taxon>Streptophyta</taxon>
        <taxon>Embryophyta</taxon>
        <taxon>Tracheophyta</taxon>
        <taxon>Spermatophyta</taxon>
        <taxon>Magnoliopsida</taxon>
        <taxon>eudicotyledons</taxon>
        <taxon>Gunneridae</taxon>
        <taxon>Pentapetalae</taxon>
        <taxon>rosids</taxon>
        <taxon>malvids</taxon>
        <taxon>Malvales</taxon>
        <taxon>Malvaceae</taxon>
        <taxon>Malvoideae</taxon>
        <taxon>Gossypium</taxon>
    </lineage>
</organism>
<evidence type="ECO:0000313" key="2">
    <source>
        <dbReference type="Proteomes" id="UP000323506"/>
    </source>
</evidence>
<dbReference type="AlphaFoldDB" id="A0A5D2B5T7"/>
<evidence type="ECO:0000313" key="1">
    <source>
        <dbReference type="EMBL" id="TYG51705.1"/>
    </source>
</evidence>
<dbReference type="Proteomes" id="UP000323506">
    <property type="component" value="Chromosome D10"/>
</dbReference>
<gene>
    <name evidence="1" type="ORF">ES288_D10G281200v1</name>
</gene>